<evidence type="ECO:0000256" key="2">
    <source>
        <dbReference type="ARBA" id="ARBA00022741"/>
    </source>
</evidence>
<keyword evidence="4 7" id="KW-0133">Cell shape</keyword>
<dbReference type="HAMAP" id="MF_02207">
    <property type="entry name" value="MreB"/>
    <property type="match status" value="1"/>
</dbReference>
<comment type="similarity">
    <text evidence="5 7">Belongs to the FtsA/MreB family.</text>
</comment>
<dbReference type="InterPro" id="IPR004753">
    <property type="entry name" value="MreB"/>
</dbReference>
<organism evidence="8 9">
    <name type="scientific">Chitinilyticum piscinae</name>
    <dbReference type="NCBI Taxonomy" id="2866724"/>
    <lineage>
        <taxon>Bacteria</taxon>
        <taxon>Pseudomonadati</taxon>
        <taxon>Pseudomonadota</taxon>
        <taxon>Betaproteobacteria</taxon>
        <taxon>Neisseriales</taxon>
        <taxon>Chitinibacteraceae</taxon>
        <taxon>Chitinilyticum</taxon>
    </lineage>
</organism>
<evidence type="ECO:0000256" key="1">
    <source>
        <dbReference type="ARBA" id="ARBA00022490"/>
    </source>
</evidence>
<comment type="caution">
    <text evidence="8">The sequence shown here is derived from an EMBL/GenBank/DDBJ whole genome shotgun (WGS) entry which is preliminary data.</text>
</comment>
<comment type="subunit">
    <text evidence="7">Forms polymers.</text>
</comment>
<dbReference type="InterPro" id="IPR056546">
    <property type="entry name" value="MreB_MamK-like"/>
</dbReference>
<comment type="subcellular location">
    <subcellularLocation>
        <location evidence="7">Cytoplasm</location>
    </subcellularLocation>
    <text evidence="7">Membrane-associated.</text>
</comment>
<accession>A0A8J7FZB9</accession>
<name>A0A8J7FZB9_9NEIS</name>
<dbReference type="CDD" id="cd10225">
    <property type="entry name" value="ASKHA_NBD_MreB-like"/>
    <property type="match status" value="1"/>
</dbReference>
<keyword evidence="9" id="KW-1185">Reference proteome</keyword>
<feature type="binding site" evidence="7">
    <location>
        <begin position="216"/>
        <end position="219"/>
    </location>
    <ligand>
        <name>ATP</name>
        <dbReference type="ChEBI" id="CHEBI:30616"/>
    </ligand>
</feature>
<dbReference type="AlphaFoldDB" id="A0A8J7FZB9"/>
<feature type="binding site" evidence="7">
    <location>
        <begin position="296"/>
        <end position="299"/>
    </location>
    <ligand>
        <name>ATP</name>
        <dbReference type="ChEBI" id="CHEBI:30616"/>
    </ligand>
</feature>
<dbReference type="InterPro" id="IPR043129">
    <property type="entry name" value="ATPase_NBD"/>
</dbReference>
<reference evidence="8 9" key="1">
    <citation type="submission" date="2020-10" db="EMBL/GenBank/DDBJ databases">
        <title>The genome sequence of Chitinilyticum litopenaei 4Y14.</title>
        <authorList>
            <person name="Liu Y."/>
        </authorList>
    </citation>
    <scope>NUCLEOTIDE SEQUENCE [LARGE SCALE GENOMIC DNA]</scope>
    <source>
        <strain evidence="8 9">4Y14</strain>
    </source>
</reference>
<sequence>MFGLSGYFANDIAIDLGTANTLIYMQGKGIVLDEPSVVAIQQEGGPSGKKTILAVGAEAKKMLGRTPGSINAIRPMKDGVIADFTITEQMLKQFIKKVNPSRLFSSPPRIVICVPCGSTQVERRAIRESALGAGARKVELIEEPMAAAIGAGLPVEEATGSMVVDIGGGTTEVGVISLGGIVYANSVRVGGDKFDESIINYIRRNYGMLIGETTAEEIKKRIGSAFPGAEVREMDVKGRNLAEGIPRSFTISSNEILEALTEPLNQIVSAVKQALEQTPPELGADIAEKGMVLTGGGALLRDLDRLLMEETGLPVIVADDPLTCVVRGSGMAIDKLDKATGIFTND</sequence>
<evidence type="ECO:0000256" key="7">
    <source>
        <dbReference type="HAMAP-Rule" id="MF_02207"/>
    </source>
</evidence>
<dbReference type="PANTHER" id="PTHR42749:SF1">
    <property type="entry name" value="CELL SHAPE-DETERMINING PROTEIN MREB"/>
    <property type="match status" value="1"/>
</dbReference>
<dbReference type="PANTHER" id="PTHR42749">
    <property type="entry name" value="CELL SHAPE-DETERMINING PROTEIN MREB"/>
    <property type="match status" value="1"/>
</dbReference>
<evidence type="ECO:0000256" key="6">
    <source>
        <dbReference type="ARBA" id="ARBA00067319"/>
    </source>
</evidence>
<evidence type="ECO:0000313" key="8">
    <source>
        <dbReference type="EMBL" id="MBE9609095.1"/>
    </source>
</evidence>
<dbReference type="GO" id="GO:0005524">
    <property type="term" value="F:ATP binding"/>
    <property type="evidence" value="ECO:0007669"/>
    <property type="project" value="UniProtKB-KW"/>
</dbReference>
<feature type="binding site" evidence="7">
    <location>
        <begin position="18"/>
        <end position="20"/>
    </location>
    <ligand>
        <name>ATP</name>
        <dbReference type="ChEBI" id="CHEBI:30616"/>
    </ligand>
</feature>
<comment type="function">
    <text evidence="7">Forms membrane-associated dynamic filaments that are essential for cell shape determination. Acts by regulating cell wall synthesis and cell elongation, and thus cell shape. A feedback loop between cell geometry and MreB localization may maintain elongated cell shape by targeting cell wall growth to regions of negative cell wall curvature.</text>
</comment>
<dbReference type="RefSeq" id="WP_194115616.1">
    <property type="nucleotide sequence ID" value="NZ_JADFUA010000003.1"/>
</dbReference>
<dbReference type="SUPFAM" id="SSF53067">
    <property type="entry name" value="Actin-like ATPase domain"/>
    <property type="match status" value="2"/>
</dbReference>
<dbReference type="GO" id="GO:0000902">
    <property type="term" value="P:cell morphogenesis"/>
    <property type="evidence" value="ECO:0007669"/>
    <property type="project" value="InterPro"/>
</dbReference>
<proteinExistence type="inferred from homology"/>
<dbReference type="GO" id="GO:0008360">
    <property type="term" value="P:regulation of cell shape"/>
    <property type="evidence" value="ECO:0007669"/>
    <property type="project" value="UniProtKB-UniRule"/>
</dbReference>
<keyword evidence="3 7" id="KW-0067">ATP-binding</keyword>
<evidence type="ECO:0000256" key="5">
    <source>
        <dbReference type="ARBA" id="ARBA00023458"/>
    </source>
</evidence>
<dbReference type="GO" id="GO:0005737">
    <property type="term" value="C:cytoplasm"/>
    <property type="evidence" value="ECO:0007669"/>
    <property type="project" value="UniProtKB-SubCell"/>
</dbReference>
<dbReference type="EMBL" id="JADFUA010000003">
    <property type="protein sequence ID" value="MBE9609095.1"/>
    <property type="molecule type" value="Genomic_DNA"/>
</dbReference>
<keyword evidence="1 7" id="KW-0963">Cytoplasm</keyword>
<dbReference type="Pfam" id="PF06723">
    <property type="entry name" value="MreB_Mbl"/>
    <property type="match status" value="1"/>
</dbReference>
<dbReference type="Proteomes" id="UP000604481">
    <property type="component" value="Unassembled WGS sequence"/>
</dbReference>
<dbReference type="NCBIfam" id="NF010539">
    <property type="entry name" value="PRK13927.1"/>
    <property type="match status" value="1"/>
</dbReference>
<dbReference type="Gene3D" id="3.30.420.40">
    <property type="match status" value="2"/>
</dbReference>
<evidence type="ECO:0000256" key="3">
    <source>
        <dbReference type="ARBA" id="ARBA00022840"/>
    </source>
</evidence>
<dbReference type="FunFam" id="3.30.420.40:FF:000016">
    <property type="entry name" value="Rod shape-determining protein mreB"/>
    <property type="match status" value="1"/>
</dbReference>
<protein>
    <recommendedName>
        <fullName evidence="6 7">Cell shape-determining protein MreB</fullName>
    </recommendedName>
</protein>
<evidence type="ECO:0000256" key="4">
    <source>
        <dbReference type="ARBA" id="ARBA00022960"/>
    </source>
</evidence>
<feature type="binding site" evidence="7">
    <location>
        <begin position="168"/>
        <end position="170"/>
    </location>
    <ligand>
        <name>ATP</name>
        <dbReference type="ChEBI" id="CHEBI:30616"/>
    </ligand>
</feature>
<evidence type="ECO:0000313" key="9">
    <source>
        <dbReference type="Proteomes" id="UP000604481"/>
    </source>
</evidence>
<dbReference type="NCBIfam" id="TIGR00904">
    <property type="entry name" value="mreB"/>
    <property type="match status" value="1"/>
</dbReference>
<gene>
    <name evidence="7" type="primary">mreB</name>
    <name evidence="8" type="ORF">INR99_07025</name>
</gene>
<keyword evidence="2 7" id="KW-0547">Nucleotide-binding</keyword>
<dbReference type="PRINTS" id="PR01652">
    <property type="entry name" value="SHAPEPROTEIN"/>
</dbReference>